<dbReference type="Proteomes" id="UP000593741">
    <property type="component" value="Genome"/>
</dbReference>
<evidence type="ECO:0000313" key="1">
    <source>
        <dbReference type="EMBL" id="QOR56859.1"/>
    </source>
</evidence>
<sequence length="184" mass="21217">MKNISNKIYWKQGFYCEPIDGAVEITEEYWLELLFAQSQGKLISENESGYPVAVDYVATIDEVKKITILNIERYDKSDIINSVIIDGTSIWLNKTERLSIRELANIKKANGEADITVWYNNNKTIIPLNQFNSIMDSIELYASECYNTTQQHIANIKKLNSKEQINNYDYTVGYPDKLIINLSK</sequence>
<dbReference type="EMBL" id="MT774397">
    <property type="protein sequence ID" value="QOR56859.1"/>
    <property type="molecule type" value="Genomic_DNA"/>
</dbReference>
<dbReference type="KEGG" id="vg:65130778"/>
<evidence type="ECO:0008006" key="3">
    <source>
        <dbReference type="Google" id="ProtNLM"/>
    </source>
</evidence>
<name>A0A7M1RT51_9CAUD</name>
<proteinExistence type="predicted"/>
<dbReference type="GeneID" id="65130778"/>
<reference evidence="1 2" key="1">
    <citation type="submission" date="2020-07" db="EMBL/GenBank/DDBJ databases">
        <title>Taxonomic proposal: Crassvirales, a new order of highly abundant and diverse bacterial viruses.</title>
        <authorList>
            <person name="Shkoporov A.N."/>
            <person name="Stockdale S.R."/>
            <person name="Guerin E."/>
            <person name="Ross R.P."/>
            <person name="Hill C."/>
        </authorList>
    </citation>
    <scope>NUCLEOTIDE SEQUENCE [LARGE SCALE GENOMIC DNA]</scope>
</reference>
<organism evidence="1 2">
    <name type="scientific">uncultured phage cr56_1</name>
    <dbReference type="NCBI Taxonomy" id="2772081"/>
    <lineage>
        <taxon>Viruses</taxon>
        <taxon>Duplodnaviria</taxon>
        <taxon>Heunggongvirae</taxon>
        <taxon>Uroviricota</taxon>
        <taxon>Caudoviricetes</taxon>
        <taxon>Crassvirales</taxon>
        <taxon>Suoliviridae</taxon>
        <taxon>Loutivirinae</taxon>
        <taxon>Buchavirus</taxon>
        <taxon>Buchavirus faecalis</taxon>
    </lineage>
</organism>
<accession>A0A7M1RT51</accession>
<evidence type="ECO:0000313" key="2">
    <source>
        <dbReference type="Proteomes" id="UP000593741"/>
    </source>
</evidence>
<protein>
    <recommendedName>
        <fullName evidence="3">DUF4376 domain-containing protein</fullName>
    </recommendedName>
</protein>
<keyword evidence="2" id="KW-1185">Reference proteome</keyword>
<dbReference type="RefSeq" id="YP_010112311.1">
    <property type="nucleotide sequence ID" value="NC_055890.1"/>
</dbReference>